<keyword evidence="11" id="KW-1185">Reference proteome</keyword>
<comment type="caution">
    <text evidence="10">The sequence shown here is derived from an EMBL/GenBank/DDBJ whole genome shotgun (WGS) entry which is preliminary data.</text>
</comment>
<proteinExistence type="predicted"/>
<keyword evidence="7 8" id="KW-0472">Membrane</keyword>
<evidence type="ECO:0000256" key="2">
    <source>
        <dbReference type="ARBA" id="ARBA00022475"/>
    </source>
</evidence>
<keyword evidence="4" id="KW-0547">Nucleotide-binding</keyword>
<organism evidence="10 11">
    <name type="scientific">Actinacidiphila bryophytorum</name>
    <dbReference type="NCBI Taxonomy" id="1436133"/>
    <lineage>
        <taxon>Bacteria</taxon>
        <taxon>Bacillati</taxon>
        <taxon>Actinomycetota</taxon>
        <taxon>Actinomycetes</taxon>
        <taxon>Kitasatosporales</taxon>
        <taxon>Streptomycetaceae</taxon>
        <taxon>Actinacidiphila</taxon>
    </lineage>
</organism>
<feature type="transmembrane region" description="Helical" evidence="8">
    <location>
        <begin position="37"/>
        <end position="54"/>
    </location>
</feature>
<evidence type="ECO:0000313" key="10">
    <source>
        <dbReference type="EMBL" id="CAG7637622.1"/>
    </source>
</evidence>
<keyword evidence="2" id="KW-1003">Cell membrane</keyword>
<evidence type="ECO:0000259" key="9">
    <source>
        <dbReference type="Pfam" id="PF18967"/>
    </source>
</evidence>
<comment type="subcellular location">
    <subcellularLocation>
        <location evidence="1">Cell membrane</location>
    </subcellularLocation>
</comment>
<dbReference type="GO" id="GO:0000166">
    <property type="term" value="F:nucleotide binding"/>
    <property type="evidence" value="ECO:0007669"/>
    <property type="project" value="UniProtKB-KW"/>
</dbReference>
<dbReference type="InterPro" id="IPR043760">
    <property type="entry name" value="PycTM_dom"/>
</dbReference>
<dbReference type="Pfam" id="PF18967">
    <property type="entry name" value="PycTM"/>
    <property type="match status" value="1"/>
</dbReference>
<keyword evidence="5 8" id="KW-1133">Transmembrane helix</keyword>
<evidence type="ECO:0000256" key="6">
    <source>
        <dbReference type="ARBA" id="ARBA00023118"/>
    </source>
</evidence>
<evidence type="ECO:0000256" key="8">
    <source>
        <dbReference type="SAM" id="Phobius"/>
    </source>
</evidence>
<evidence type="ECO:0000256" key="5">
    <source>
        <dbReference type="ARBA" id="ARBA00022989"/>
    </source>
</evidence>
<dbReference type="GO" id="GO:0051607">
    <property type="term" value="P:defense response to virus"/>
    <property type="evidence" value="ECO:0007669"/>
    <property type="project" value="UniProtKB-KW"/>
</dbReference>
<accession>A0A9W4MEH0</accession>
<protein>
    <recommendedName>
        <fullName evidence="9">Pycsar effector protein domain-containing protein</fullName>
    </recommendedName>
</protein>
<dbReference type="GO" id="GO:0005886">
    <property type="term" value="C:plasma membrane"/>
    <property type="evidence" value="ECO:0007669"/>
    <property type="project" value="UniProtKB-SubCell"/>
</dbReference>
<reference evidence="10" key="1">
    <citation type="submission" date="2021-06" db="EMBL/GenBank/DDBJ databases">
        <authorList>
            <person name="Arsene-Ploetze F."/>
        </authorList>
    </citation>
    <scope>NUCLEOTIDE SEQUENCE</scope>
    <source>
        <strain evidence="10">SBRY1</strain>
    </source>
</reference>
<gene>
    <name evidence="10" type="ORF">SBRY_30139</name>
</gene>
<dbReference type="AlphaFoldDB" id="A0A9W4MEH0"/>
<keyword evidence="6" id="KW-0051">Antiviral defense</keyword>
<name>A0A9W4MEH0_9ACTN</name>
<feature type="domain" description="Pycsar effector protein" evidence="9">
    <location>
        <begin position="19"/>
        <end position="156"/>
    </location>
</feature>
<evidence type="ECO:0000256" key="4">
    <source>
        <dbReference type="ARBA" id="ARBA00022741"/>
    </source>
</evidence>
<sequence>MSTDSVARPVDSSRTEANLDAARADVKAEIARTDAKVSLLLAFVGALLAGVWTVGSGRHLPVAAEVLGGAGVSLLAAVAGVLLRAARPNLGGARPVGFPRWATLTADELRAELASDDRPQHIAELSRIAVAKFVHLRRAIDLTCLAGALLIATFAVTVAGGAR</sequence>
<evidence type="ECO:0000256" key="3">
    <source>
        <dbReference type="ARBA" id="ARBA00022692"/>
    </source>
</evidence>
<evidence type="ECO:0000313" key="11">
    <source>
        <dbReference type="Proteomes" id="UP001153328"/>
    </source>
</evidence>
<dbReference type="Proteomes" id="UP001153328">
    <property type="component" value="Unassembled WGS sequence"/>
</dbReference>
<evidence type="ECO:0000256" key="7">
    <source>
        <dbReference type="ARBA" id="ARBA00023136"/>
    </source>
</evidence>
<dbReference type="EMBL" id="CAJVAX010000017">
    <property type="protein sequence ID" value="CAG7637622.1"/>
    <property type="molecule type" value="Genomic_DNA"/>
</dbReference>
<keyword evidence="3 8" id="KW-0812">Transmembrane</keyword>
<feature type="transmembrane region" description="Helical" evidence="8">
    <location>
        <begin position="66"/>
        <end position="86"/>
    </location>
</feature>
<dbReference type="RefSeq" id="WP_251512974.1">
    <property type="nucleotide sequence ID" value="NZ_CAJVAX010000017.1"/>
</dbReference>
<evidence type="ECO:0000256" key="1">
    <source>
        <dbReference type="ARBA" id="ARBA00004236"/>
    </source>
</evidence>
<feature type="transmembrane region" description="Helical" evidence="8">
    <location>
        <begin position="142"/>
        <end position="162"/>
    </location>
</feature>